<name>A0A4R1BTE1_9ACTN</name>
<reference evidence="10 11" key="1">
    <citation type="submission" date="2019-03" db="EMBL/GenBank/DDBJ databases">
        <title>Whole genome sequence of a novel Rubrobacter taiwanensis strain, isolated from Yellowstone National Park.</title>
        <authorList>
            <person name="Freed S."/>
            <person name="Ramaley R.F."/>
            <person name="Kyndt J.A."/>
        </authorList>
    </citation>
    <scope>NUCLEOTIDE SEQUENCE [LARGE SCALE GENOMIC DNA]</scope>
    <source>
        <strain evidence="10 11">Yellowstone</strain>
    </source>
</reference>
<dbReference type="Pfam" id="PF01545">
    <property type="entry name" value="Cation_efflux"/>
    <property type="match status" value="1"/>
</dbReference>
<evidence type="ECO:0000256" key="1">
    <source>
        <dbReference type="ARBA" id="ARBA00004141"/>
    </source>
</evidence>
<dbReference type="PANTHER" id="PTHR43840">
    <property type="entry name" value="MITOCHONDRIAL METAL TRANSPORTER 1-RELATED"/>
    <property type="match status" value="1"/>
</dbReference>
<feature type="domain" description="Cation efflux protein transmembrane" evidence="8">
    <location>
        <begin position="74"/>
        <end position="267"/>
    </location>
</feature>
<feature type="transmembrane region" description="Helical" evidence="7">
    <location>
        <begin position="171"/>
        <end position="191"/>
    </location>
</feature>
<keyword evidence="3" id="KW-0813">Transport</keyword>
<comment type="caution">
    <text evidence="10">The sequence shown here is derived from an EMBL/GenBank/DDBJ whole genome shotgun (WGS) entry which is preliminary data.</text>
</comment>
<organism evidence="10 11">
    <name type="scientific">Rubrobacter taiwanensis</name>
    <dbReference type="NCBI Taxonomy" id="185139"/>
    <lineage>
        <taxon>Bacteria</taxon>
        <taxon>Bacillati</taxon>
        <taxon>Actinomycetota</taxon>
        <taxon>Rubrobacteria</taxon>
        <taxon>Rubrobacterales</taxon>
        <taxon>Rubrobacteraceae</taxon>
        <taxon>Rubrobacter</taxon>
    </lineage>
</organism>
<dbReference type="PANTHER" id="PTHR43840:SF15">
    <property type="entry name" value="MITOCHONDRIAL METAL TRANSPORTER 1-RELATED"/>
    <property type="match status" value="1"/>
</dbReference>
<dbReference type="Gene3D" id="3.30.70.1350">
    <property type="entry name" value="Cation efflux protein, cytoplasmic domain"/>
    <property type="match status" value="1"/>
</dbReference>
<feature type="transmembrane region" description="Helical" evidence="7">
    <location>
        <begin position="141"/>
        <end position="159"/>
    </location>
</feature>
<dbReference type="InterPro" id="IPR058533">
    <property type="entry name" value="Cation_efflux_TM"/>
</dbReference>
<dbReference type="OrthoDB" id="9806522at2"/>
<dbReference type="GO" id="GO:0015341">
    <property type="term" value="F:zinc efflux antiporter activity"/>
    <property type="evidence" value="ECO:0007669"/>
    <property type="project" value="TreeGrafter"/>
</dbReference>
<keyword evidence="5 7" id="KW-1133">Transmembrane helix</keyword>
<feature type="domain" description="Cation efflux protein cytoplasmic" evidence="9">
    <location>
        <begin position="283"/>
        <end position="351"/>
    </location>
</feature>
<evidence type="ECO:0000256" key="2">
    <source>
        <dbReference type="ARBA" id="ARBA00008114"/>
    </source>
</evidence>
<sequence>MRRRSVARSTRPHPGCLPARRIRPLHGRGRHPALRRRCEHRLACSKHFLFICRNFMLPERGIVAIMGRKVRTELIAIFSNAAILTFKLLAGIVTGSVSIVSEAVHSASDLVTSCVALIAVWRSEEPPDRNHHYGHGRIENLGGVVVGFMLFGAGVWVISAAVRRILHGGEIAYVGAGIGVMAASAVINLFVARWLLKVGRETDSRAIEADGYHLLTDVWSAAGVALGLVAVWLTGWTVLDPIIAAAIGLLILWTALRLMSQGFRVLLDESLPEREMDLLGRIIEEQSRLEPRIRGFHKLRARKSGPHRHIDFHLQLEPETPVREAHLISDTLEEKIRENLPNSDVLIHLEDDRSLRRTR</sequence>
<dbReference type="InterPro" id="IPR027470">
    <property type="entry name" value="Cation_efflux_CTD"/>
</dbReference>
<dbReference type="GO" id="GO:0015093">
    <property type="term" value="F:ferrous iron transmembrane transporter activity"/>
    <property type="evidence" value="ECO:0007669"/>
    <property type="project" value="TreeGrafter"/>
</dbReference>
<dbReference type="SUPFAM" id="SSF160240">
    <property type="entry name" value="Cation efflux protein cytoplasmic domain-like"/>
    <property type="match status" value="1"/>
</dbReference>
<dbReference type="SUPFAM" id="SSF161111">
    <property type="entry name" value="Cation efflux protein transmembrane domain-like"/>
    <property type="match status" value="1"/>
</dbReference>
<comment type="similarity">
    <text evidence="2">Belongs to the cation diffusion facilitator (CDF) transporter (TC 2.A.4) family.</text>
</comment>
<evidence type="ECO:0000313" key="10">
    <source>
        <dbReference type="EMBL" id="TCJ20525.1"/>
    </source>
</evidence>
<evidence type="ECO:0000259" key="9">
    <source>
        <dbReference type="Pfam" id="PF16916"/>
    </source>
</evidence>
<dbReference type="Gene3D" id="1.20.1510.10">
    <property type="entry name" value="Cation efflux protein transmembrane domain"/>
    <property type="match status" value="1"/>
</dbReference>
<evidence type="ECO:0000313" key="11">
    <source>
        <dbReference type="Proteomes" id="UP000295244"/>
    </source>
</evidence>
<evidence type="ECO:0000256" key="4">
    <source>
        <dbReference type="ARBA" id="ARBA00022692"/>
    </source>
</evidence>
<accession>A0A4R1BTE1</accession>
<keyword evidence="4 7" id="KW-0812">Transmembrane</keyword>
<evidence type="ECO:0000256" key="6">
    <source>
        <dbReference type="ARBA" id="ARBA00023136"/>
    </source>
</evidence>
<evidence type="ECO:0000256" key="3">
    <source>
        <dbReference type="ARBA" id="ARBA00022448"/>
    </source>
</evidence>
<dbReference type="FunFam" id="1.20.1510.10:FF:000006">
    <property type="entry name" value="Divalent cation efflux transporter"/>
    <property type="match status" value="1"/>
</dbReference>
<dbReference type="InterPro" id="IPR036837">
    <property type="entry name" value="Cation_efflux_CTD_sf"/>
</dbReference>
<comment type="subcellular location">
    <subcellularLocation>
        <location evidence="1">Membrane</location>
        <topology evidence="1">Multi-pass membrane protein</topology>
    </subcellularLocation>
</comment>
<dbReference type="GO" id="GO:0006882">
    <property type="term" value="P:intracellular zinc ion homeostasis"/>
    <property type="evidence" value="ECO:0007669"/>
    <property type="project" value="TreeGrafter"/>
</dbReference>
<dbReference type="Pfam" id="PF16916">
    <property type="entry name" value="ZT_dimer"/>
    <property type="match status" value="1"/>
</dbReference>
<dbReference type="InterPro" id="IPR050291">
    <property type="entry name" value="CDF_Transporter"/>
</dbReference>
<dbReference type="GO" id="GO:0015086">
    <property type="term" value="F:cadmium ion transmembrane transporter activity"/>
    <property type="evidence" value="ECO:0007669"/>
    <property type="project" value="TreeGrafter"/>
</dbReference>
<evidence type="ECO:0000256" key="7">
    <source>
        <dbReference type="SAM" id="Phobius"/>
    </source>
</evidence>
<dbReference type="AlphaFoldDB" id="A0A4R1BTE1"/>
<proteinExistence type="inferred from homology"/>
<dbReference type="GO" id="GO:0005886">
    <property type="term" value="C:plasma membrane"/>
    <property type="evidence" value="ECO:0007669"/>
    <property type="project" value="TreeGrafter"/>
</dbReference>
<evidence type="ECO:0000256" key="5">
    <source>
        <dbReference type="ARBA" id="ARBA00022989"/>
    </source>
</evidence>
<dbReference type="InterPro" id="IPR002524">
    <property type="entry name" value="Cation_efflux"/>
</dbReference>
<keyword evidence="6 7" id="KW-0472">Membrane</keyword>
<dbReference type="InterPro" id="IPR027469">
    <property type="entry name" value="Cation_efflux_TMD_sf"/>
</dbReference>
<evidence type="ECO:0000259" key="8">
    <source>
        <dbReference type="Pfam" id="PF01545"/>
    </source>
</evidence>
<dbReference type="EMBL" id="SKBU01000003">
    <property type="protein sequence ID" value="TCJ20525.1"/>
    <property type="molecule type" value="Genomic_DNA"/>
</dbReference>
<feature type="transmembrane region" description="Helical" evidence="7">
    <location>
        <begin position="238"/>
        <end position="256"/>
    </location>
</feature>
<protein>
    <submittedName>
        <fullName evidence="10">Cation transporter</fullName>
    </submittedName>
</protein>
<dbReference type="NCBIfam" id="TIGR01297">
    <property type="entry name" value="CDF"/>
    <property type="match status" value="1"/>
</dbReference>
<keyword evidence="11" id="KW-1185">Reference proteome</keyword>
<dbReference type="Proteomes" id="UP000295244">
    <property type="component" value="Unassembled WGS sequence"/>
</dbReference>
<feature type="transmembrane region" description="Helical" evidence="7">
    <location>
        <begin position="212"/>
        <end position="232"/>
    </location>
</feature>
<gene>
    <name evidence="10" type="ORF">E0L93_01505</name>
</gene>